<dbReference type="Pfam" id="PF21621">
    <property type="entry name" value="MPI_cupin_dom"/>
    <property type="match status" value="1"/>
</dbReference>
<dbReference type="PANTHER" id="PTHR42742:SF3">
    <property type="entry name" value="FRUCTOKINASE"/>
    <property type="match status" value="1"/>
</dbReference>
<evidence type="ECO:0000256" key="5">
    <source>
        <dbReference type="ARBA" id="ARBA00022833"/>
    </source>
</evidence>
<keyword evidence="6 7" id="KW-0413">Isomerase</keyword>
<keyword evidence="13" id="KW-1185">Reference proteome</keyword>
<keyword evidence="5 7" id="KW-0862">Zinc</keyword>
<dbReference type="InterPro" id="IPR001250">
    <property type="entry name" value="Man6P_Isoase-1"/>
</dbReference>
<evidence type="ECO:0000256" key="1">
    <source>
        <dbReference type="ARBA" id="ARBA00000757"/>
    </source>
</evidence>
<evidence type="ECO:0000259" key="11">
    <source>
        <dbReference type="Pfam" id="PF21621"/>
    </source>
</evidence>
<dbReference type="EMBL" id="CP018906">
    <property type="protein sequence ID" value="AQW20685.1"/>
    <property type="molecule type" value="Genomic_DNA"/>
</dbReference>
<dbReference type="KEGG" id="lcu:PL11_001520"/>
<dbReference type="PANTHER" id="PTHR42742">
    <property type="entry name" value="TRANSCRIPTIONAL REPRESSOR MPRA"/>
    <property type="match status" value="1"/>
</dbReference>
<dbReference type="InterPro" id="IPR014710">
    <property type="entry name" value="RmlC-like_jellyroll"/>
</dbReference>
<reference evidence="12 13" key="1">
    <citation type="journal article" date="2015" name="Genome Announc.">
        <title>Genome Sequence of Lactobacillus curieae CCTCC M 2011381T, a Novel Producer of Gamma-aminobutyric Acid.</title>
        <authorList>
            <person name="Wang Y."/>
            <person name="Wang Y."/>
            <person name="Lang C."/>
            <person name="Wei D."/>
            <person name="Xu P."/>
            <person name="Xie J."/>
        </authorList>
    </citation>
    <scope>NUCLEOTIDE SEQUENCE [LARGE SCALE GENOMIC DNA]</scope>
    <source>
        <strain evidence="12 13">CCTCC M 2011381</strain>
    </source>
</reference>
<accession>A0A1S6QGF5</accession>
<dbReference type="GO" id="GO:0008270">
    <property type="term" value="F:zinc ion binding"/>
    <property type="evidence" value="ECO:0007669"/>
    <property type="project" value="UniProtKB-UniRule"/>
</dbReference>
<evidence type="ECO:0000256" key="4">
    <source>
        <dbReference type="ARBA" id="ARBA00022723"/>
    </source>
</evidence>
<evidence type="ECO:0000256" key="7">
    <source>
        <dbReference type="PIRNR" id="PIRNR036894"/>
    </source>
</evidence>
<feature type="binding site" evidence="8">
    <location>
        <position position="117"/>
    </location>
    <ligand>
        <name>Zn(2+)</name>
        <dbReference type="ChEBI" id="CHEBI:29105"/>
    </ligand>
</feature>
<gene>
    <name evidence="12" type="ORF">PL11_001520</name>
</gene>
<dbReference type="InterPro" id="IPR049071">
    <property type="entry name" value="MPI_cupin_dom"/>
</dbReference>
<protein>
    <recommendedName>
        <fullName evidence="3 7">Mannose-6-phosphate isomerase</fullName>
        <ecNumber evidence="3 7">5.3.1.8</ecNumber>
    </recommendedName>
</protein>
<organism evidence="12 13">
    <name type="scientific">Lentilactobacillus curieae</name>
    <dbReference type="NCBI Taxonomy" id="1138822"/>
    <lineage>
        <taxon>Bacteria</taxon>
        <taxon>Bacillati</taxon>
        <taxon>Bacillota</taxon>
        <taxon>Bacilli</taxon>
        <taxon>Lactobacillales</taxon>
        <taxon>Lactobacillaceae</taxon>
        <taxon>Lentilactobacillus</taxon>
    </lineage>
</organism>
<feature type="domain" description="Mannose-6-phosphate isomerase cupin" evidence="11">
    <location>
        <begin position="241"/>
        <end position="316"/>
    </location>
</feature>
<keyword evidence="4 7" id="KW-0479">Metal-binding</keyword>
<feature type="binding site" evidence="8">
    <location>
        <position position="98"/>
    </location>
    <ligand>
        <name>Zn(2+)</name>
        <dbReference type="ChEBI" id="CHEBI:29105"/>
    </ligand>
</feature>
<dbReference type="OrthoDB" id="9808275at2"/>
<evidence type="ECO:0000256" key="2">
    <source>
        <dbReference type="ARBA" id="ARBA00010772"/>
    </source>
</evidence>
<dbReference type="InterPro" id="IPR014628">
    <property type="entry name" value="Man6P_isomerase_Firm_short"/>
</dbReference>
<feature type="binding site" evidence="8">
    <location>
        <position position="174"/>
    </location>
    <ligand>
        <name>Zn(2+)</name>
        <dbReference type="ChEBI" id="CHEBI:29105"/>
    </ligand>
</feature>
<comment type="catalytic activity">
    <reaction evidence="1 7">
        <text>D-mannose 6-phosphate = D-fructose 6-phosphate</text>
        <dbReference type="Rhea" id="RHEA:12356"/>
        <dbReference type="ChEBI" id="CHEBI:58735"/>
        <dbReference type="ChEBI" id="CHEBI:61527"/>
        <dbReference type="EC" id="5.3.1.8"/>
    </reaction>
</comment>
<feature type="domain" description="Phosphomannose isomerase type I catalytic" evidence="10">
    <location>
        <begin position="7"/>
        <end position="105"/>
    </location>
</feature>
<evidence type="ECO:0000256" key="8">
    <source>
        <dbReference type="PIRSR" id="PIRSR036894-1"/>
    </source>
</evidence>
<evidence type="ECO:0000256" key="6">
    <source>
        <dbReference type="ARBA" id="ARBA00023235"/>
    </source>
</evidence>
<dbReference type="EC" id="5.3.1.8" evidence="3 7"/>
<dbReference type="InterPro" id="IPR046457">
    <property type="entry name" value="PMI_typeI_cat"/>
</dbReference>
<dbReference type="NCBIfam" id="TIGR00218">
    <property type="entry name" value="manA"/>
    <property type="match status" value="1"/>
</dbReference>
<dbReference type="SUPFAM" id="SSF51182">
    <property type="entry name" value="RmlC-like cupins"/>
    <property type="match status" value="1"/>
</dbReference>
<dbReference type="CDD" id="cd07010">
    <property type="entry name" value="cupin_PMI_type_I_N_bac"/>
    <property type="match status" value="1"/>
</dbReference>
<sequence length="326" mass="35925">MNEPLFMVPVLHEKIWGGNQLAKQFGYQIPSDKTGEAWGISAHPHGTTTVANGEFAGTKLNDLWQSHPELFANKDNSKPFPLMVKILDANANLSIQVHPDDAYAAEHEGPTELGKTECWYVLSAEPGASIFYGHNAKTKEELAEMIHTGKWDQLLKRKPVKKGDFIYVPSGTIHALAEGVVVLEPQQSSDTTYRLYDFDRVDQKTGKKRTLDLDSAIDVTTVPFEEPEIHPLTVTSDGVEETTFVSTDYFSVKRLRISTESLGQTQAADSFKLVSVTAGSGTLTKAGNVSNLEKGMHFIIPSNFGEYELAGKDLELVETEPGEKVK</sequence>
<dbReference type="eggNOG" id="COG1482">
    <property type="taxonomic scope" value="Bacteria"/>
</dbReference>
<dbReference type="Pfam" id="PF20511">
    <property type="entry name" value="PMI_typeI_cat"/>
    <property type="match status" value="1"/>
</dbReference>
<dbReference type="Proteomes" id="UP000030361">
    <property type="component" value="Chromosome"/>
</dbReference>
<feature type="active site" evidence="9">
    <location>
        <position position="194"/>
    </location>
</feature>
<evidence type="ECO:0000256" key="9">
    <source>
        <dbReference type="PIRSR" id="PIRSR036894-2"/>
    </source>
</evidence>
<evidence type="ECO:0000313" key="12">
    <source>
        <dbReference type="EMBL" id="AQW20685.1"/>
    </source>
</evidence>
<comment type="cofactor">
    <cofactor evidence="8">
        <name>Zn(2+)</name>
        <dbReference type="ChEBI" id="CHEBI:29105"/>
    </cofactor>
    <text evidence="8">Binds 1 zinc ion per subunit.</text>
</comment>
<dbReference type="AlphaFoldDB" id="A0A1S6QGF5"/>
<evidence type="ECO:0000256" key="3">
    <source>
        <dbReference type="ARBA" id="ARBA00011956"/>
    </source>
</evidence>
<comment type="similarity">
    <text evidence="2 7">Belongs to the mannose-6-phosphate isomerase type 1 family.</text>
</comment>
<name>A0A1S6QGF5_9LACO</name>
<dbReference type="GO" id="GO:0004476">
    <property type="term" value="F:mannose-6-phosphate isomerase activity"/>
    <property type="evidence" value="ECO:0007669"/>
    <property type="project" value="UniProtKB-UniRule"/>
</dbReference>
<dbReference type="Gene3D" id="2.60.120.10">
    <property type="entry name" value="Jelly Rolls"/>
    <property type="match status" value="2"/>
</dbReference>
<dbReference type="GO" id="GO:0005975">
    <property type="term" value="P:carbohydrate metabolic process"/>
    <property type="evidence" value="ECO:0007669"/>
    <property type="project" value="UniProtKB-UniRule"/>
</dbReference>
<dbReference type="InterPro" id="IPR051804">
    <property type="entry name" value="Carb_Metab_Reg_Kinase/Isom"/>
</dbReference>
<dbReference type="PIRSF" id="PIRSF036894">
    <property type="entry name" value="PMI_Firm_short"/>
    <property type="match status" value="1"/>
</dbReference>
<evidence type="ECO:0000259" key="10">
    <source>
        <dbReference type="Pfam" id="PF20511"/>
    </source>
</evidence>
<proteinExistence type="inferred from homology"/>
<dbReference type="InterPro" id="IPR011051">
    <property type="entry name" value="RmlC_Cupin_sf"/>
</dbReference>
<dbReference type="RefSeq" id="WP_035165848.1">
    <property type="nucleotide sequence ID" value="NZ_CP018906.1"/>
</dbReference>
<evidence type="ECO:0000313" key="13">
    <source>
        <dbReference type="Proteomes" id="UP000030361"/>
    </source>
</evidence>